<dbReference type="EMBL" id="SMLG01000001">
    <property type="protein sequence ID" value="TDE46617.1"/>
    <property type="molecule type" value="Genomic_DNA"/>
</dbReference>
<dbReference type="RefSeq" id="WP_131914567.1">
    <property type="nucleotide sequence ID" value="NZ_SMLG01000001.1"/>
</dbReference>
<evidence type="ECO:0008006" key="3">
    <source>
        <dbReference type="Google" id="ProtNLM"/>
    </source>
</evidence>
<gene>
    <name evidence="1" type="ORF">E0I26_00605</name>
</gene>
<comment type="caution">
    <text evidence="1">The sequence shown here is derived from an EMBL/GenBank/DDBJ whole genome shotgun (WGS) entry which is preliminary data.</text>
</comment>
<dbReference type="OrthoDB" id="893802at2"/>
<sequence>MKKIVLLTLFVLTLVGCSIDDDQPNYSYEVLPIDSYTLPESFTLGETYEIKLKYKKPSNCHSFQGIYYDKELNIRTIGIQTTVLESTDCTPLTAEPIEVSFKFYVTNTGSYIFKFYKGEDANGQNIFEEIEIPVTN</sequence>
<organism evidence="1 2">
    <name type="scientific">Flavobacterium rhamnosiphilum</name>
    <dbReference type="NCBI Taxonomy" id="2541724"/>
    <lineage>
        <taxon>Bacteria</taxon>
        <taxon>Pseudomonadati</taxon>
        <taxon>Bacteroidota</taxon>
        <taxon>Flavobacteriia</taxon>
        <taxon>Flavobacteriales</taxon>
        <taxon>Flavobacteriaceae</taxon>
        <taxon>Flavobacterium</taxon>
    </lineage>
</organism>
<keyword evidence="2" id="KW-1185">Reference proteome</keyword>
<accession>A0A4R5FCC3</accession>
<evidence type="ECO:0000313" key="1">
    <source>
        <dbReference type="EMBL" id="TDE46617.1"/>
    </source>
</evidence>
<evidence type="ECO:0000313" key="2">
    <source>
        <dbReference type="Proteomes" id="UP000294814"/>
    </source>
</evidence>
<dbReference type="PROSITE" id="PS51257">
    <property type="entry name" value="PROKAR_LIPOPROTEIN"/>
    <property type="match status" value="1"/>
</dbReference>
<dbReference type="AlphaFoldDB" id="A0A4R5FCC3"/>
<protein>
    <recommendedName>
        <fullName evidence="3">Lipoprotein</fullName>
    </recommendedName>
</protein>
<reference evidence="1 2" key="1">
    <citation type="submission" date="2019-03" db="EMBL/GenBank/DDBJ databases">
        <title>Novel species of Flavobacterium.</title>
        <authorList>
            <person name="Liu Q."/>
            <person name="Xin Y.-H."/>
        </authorList>
    </citation>
    <scope>NUCLEOTIDE SEQUENCE [LARGE SCALE GENOMIC DNA]</scope>
    <source>
        <strain evidence="1 2">LB3P52</strain>
    </source>
</reference>
<proteinExistence type="predicted"/>
<name>A0A4R5FCC3_9FLAO</name>
<dbReference type="Proteomes" id="UP000294814">
    <property type="component" value="Unassembled WGS sequence"/>
</dbReference>